<sequence length="84" mass="8489">MSASTLRRMEASEGAVEGMKNNVAAVITALQAAGITFLDGTYSGSGGPGARLTQPTGAPIDVDTNETVQYKEYLTNDAPPGAGG</sequence>
<proteinExistence type="predicted"/>
<evidence type="ECO:0000313" key="2">
    <source>
        <dbReference type="Proteomes" id="UP000198939"/>
    </source>
</evidence>
<organism evidence="1 2">
    <name type="scientific">Rhizobium tibeticum</name>
    <dbReference type="NCBI Taxonomy" id="501024"/>
    <lineage>
        <taxon>Bacteria</taxon>
        <taxon>Pseudomonadati</taxon>
        <taxon>Pseudomonadota</taxon>
        <taxon>Alphaproteobacteria</taxon>
        <taxon>Hyphomicrobiales</taxon>
        <taxon>Rhizobiaceae</taxon>
        <taxon>Rhizobium/Agrobacterium group</taxon>
        <taxon>Rhizobium</taxon>
    </lineage>
</organism>
<dbReference type="EMBL" id="FOCV01000012">
    <property type="protein sequence ID" value="SEO17009.1"/>
    <property type="molecule type" value="Genomic_DNA"/>
</dbReference>
<reference evidence="1 2" key="1">
    <citation type="submission" date="2016-10" db="EMBL/GenBank/DDBJ databases">
        <authorList>
            <person name="Varghese N."/>
            <person name="Submissions S."/>
        </authorList>
    </citation>
    <scope>NUCLEOTIDE SEQUENCE [LARGE SCALE GENOMIC DNA]</scope>
    <source>
        <strain evidence="1 2">CGMCC 1.7071</strain>
    </source>
</reference>
<accession>A0ABY1AMT8</accession>
<evidence type="ECO:0000313" key="1">
    <source>
        <dbReference type="EMBL" id="SEO17009.1"/>
    </source>
</evidence>
<dbReference type="RefSeq" id="WP_177309846.1">
    <property type="nucleotide sequence ID" value="NZ_FNXB01000015.1"/>
</dbReference>
<comment type="caution">
    <text evidence="1">The sequence shown here is derived from an EMBL/GenBank/DDBJ whole genome shotgun (WGS) entry which is preliminary data.</text>
</comment>
<gene>
    <name evidence="1" type="ORF">SAMN05216228_1012191</name>
</gene>
<keyword evidence="2" id="KW-1185">Reference proteome</keyword>
<dbReference type="Proteomes" id="UP000198939">
    <property type="component" value="Unassembled WGS sequence"/>
</dbReference>
<protein>
    <submittedName>
        <fullName evidence="1">Uncharacterized protein</fullName>
    </submittedName>
</protein>
<name>A0ABY1AMT8_9HYPH</name>